<dbReference type="InterPro" id="IPR036390">
    <property type="entry name" value="WH_DNA-bd_sf"/>
</dbReference>
<dbReference type="InterPro" id="IPR036388">
    <property type="entry name" value="WH-like_DNA-bd_sf"/>
</dbReference>
<dbReference type="PROSITE" id="PS51186">
    <property type="entry name" value="GNAT"/>
    <property type="match status" value="1"/>
</dbReference>
<gene>
    <name evidence="4" type="ORF">ACFSCW_03710</name>
</gene>
<dbReference type="InterPro" id="IPR000835">
    <property type="entry name" value="HTH_MarR-typ"/>
</dbReference>
<keyword evidence="5" id="KW-1185">Reference proteome</keyword>
<name>A0ABW4HZ08_9SPHN</name>
<dbReference type="Pfam" id="PF12802">
    <property type="entry name" value="MarR_2"/>
    <property type="match status" value="1"/>
</dbReference>
<keyword evidence="1 4" id="KW-0808">Transferase</keyword>
<accession>A0ABW4HZ08</accession>
<dbReference type="SUPFAM" id="SSF55729">
    <property type="entry name" value="Acyl-CoA N-acyltransferases (Nat)"/>
    <property type="match status" value="1"/>
</dbReference>
<feature type="domain" description="HTH marR-type" evidence="2">
    <location>
        <begin position="1"/>
        <end position="136"/>
    </location>
</feature>
<evidence type="ECO:0000259" key="3">
    <source>
        <dbReference type="PROSITE" id="PS51186"/>
    </source>
</evidence>
<comment type="caution">
    <text evidence="4">The sequence shown here is derived from an EMBL/GenBank/DDBJ whole genome shotgun (WGS) entry which is preliminary data.</text>
</comment>
<dbReference type="SMART" id="SM00347">
    <property type="entry name" value="HTH_MARR"/>
    <property type="match status" value="1"/>
</dbReference>
<evidence type="ECO:0000313" key="5">
    <source>
        <dbReference type="Proteomes" id="UP001597115"/>
    </source>
</evidence>
<dbReference type="InterPro" id="IPR050769">
    <property type="entry name" value="NAT_camello-type"/>
</dbReference>
<dbReference type="PROSITE" id="PS50995">
    <property type="entry name" value="HTH_MARR_2"/>
    <property type="match status" value="1"/>
</dbReference>
<keyword evidence="4" id="KW-0012">Acyltransferase</keyword>
<sequence length="303" mass="33415">MEDAIEAIRRFNRFYTRLAGALDARFLDTDLSLVEARVLYEIATREAPVAREIQAELGVDAGYLSRIVGKMQKRGWISRGRGGDDARLRPIALTSEGRAAFAALDDRQRARVEDSIAGLGGPDQSTLVAALDTTRALLSGGQADDYAIRPFRTGDMGMVTARQAILYAEGWGWNAPMEALLGEVTSGFLKNFKPDREQCWIAERAGVMAGSISLVDAGGDVAQLRLLYVEPWARGLGIGEALVRRCVDFASDAGYREIMLWTHSVLTSARRIYDAVGFRITEVSTHTEFGKPEQGEIWRMPLR</sequence>
<protein>
    <submittedName>
        <fullName evidence="4">GNAT family N-acetyltransferase</fullName>
        <ecNumber evidence="4">2.3.1.-</ecNumber>
    </submittedName>
</protein>
<dbReference type="Pfam" id="PF00583">
    <property type="entry name" value="Acetyltransf_1"/>
    <property type="match status" value="1"/>
</dbReference>
<dbReference type="RefSeq" id="WP_380887025.1">
    <property type="nucleotide sequence ID" value="NZ_JBHUDY010000001.1"/>
</dbReference>
<dbReference type="InterPro" id="IPR016181">
    <property type="entry name" value="Acyl_CoA_acyltransferase"/>
</dbReference>
<dbReference type="Gene3D" id="3.40.630.30">
    <property type="match status" value="1"/>
</dbReference>
<evidence type="ECO:0000256" key="1">
    <source>
        <dbReference type="ARBA" id="ARBA00022679"/>
    </source>
</evidence>
<organism evidence="4 5">
    <name type="scientific">Sphingomonas tabacisoli</name>
    <dbReference type="NCBI Taxonomy" id="2249466"/>
    <lineage>
        <taxon>Bacteria</taxon>
        <taxon>Pseudomonadati</taxon>
        <taxon>Pseudomonadota</taxon>
        <taxon>Alphaproteobacteria</taxon>
        <taxon>Sphingomonadales</taxon>
        <taxon>Sphingomonadaceae</taxon>
        <taxon>Sphingomonas</taxon>
    </lineage>
</organism>
<dbReference type="Gene3D" id="1.10.10.10">
    <property type="entry name" value="Winged helix-like DNA-binding domain superfamily/Winged helix DNA-binding domain"/>
    <property type="match status" value="1"/>
</dbReference>
<dbReference type="CDD" id="cd04301">
    <property type="entry name" value="NAT_SF"/>
    <property type="match status" value="1"/>
</dbReference>
<evidence type="ECO:0000259" key="2">
    <source>
        <dbReference type="PROSITE" id="PS50995"/>
    </source>
</evidence>
<dbReference type="PANTHER" id="PTHR13947:SF37">
    <property type="entry name" value="LD18367P"/>
    <property type="match status" value="1"/>
</dbReference>
<dbReference type="EMBL" id="JBHUDY010000001">
    <property type="protein sequence ID" value="MFD1610903.1"/>
    <property type="molecule type" value="Genomic_DNA"/>
</dbReference>
<dbReference type="GO" id="GO:0016746">
    <property type="term" value="F:acyltransferase activity"/>
    <property type="evidence" value="ECO:0007669"/>
    <property type="project" value="UniProtKB-KW"/>
</dbReference>
<proteinExistence type="predicted"/>
<dbReference type="InterPro" id="IPR000182">
    <property type="entry name" value="GNAT_dom"/>
</dbReference>
<dbReference type="Proteomes" id="UP001597115">
    <property type="component" value="Unassembled WGS sequence"/>
</dbReference>
<dbReference type="PANTHER" id="PTHR13947">
    <property type="entry name" value="GNAT FAMILY N-ACETYLTRANSFERASE"/>
    <property type="match status" value="1"/>
</dbReference>
<feature type="domain" description="N-acetyltransferase" evidence="3">
    <location>
        <begin position="146"/>
        <end position="303"/>
    </location>
</feature>
<reference evidence="5" key="1">
    <citation type="journal article" date="2019" name="Int. J. Syst. Evol. Microbiol.">
        <title>The Global Catalogue of Microorganisms (GCM) 10K type strain sequencing project: providing services to taxonomists for standard genome sequencing and annotation.</title>
        <authorList>
            <consortium name="The Broad Institute Genomics Platform"/>
            <consortium name="The Broad Institute Genome Sequencing Center for Infectious Disease"/>
            <person name="Wu L."/>
            <person name="Ma J."/>
        </authorList>
    </citation>
    <scope>NUCLEOTIDE SEQUENCE [LARGE SCALE GENOMIC DNA]</scope>
    <source>
        <strain evidence="5">CGMCC 1.16275</strain>
    </source>
</reference>
<dbReference type="SUPFAM" id="SSF46785">
    <property type="entry name" value="Winged helix' DNA-binding domain"/>
    <property type="match status" value="1"/>
</dbReference>
<dbReference type="EC" id="2.3.1.-" evidence="4"/>
<evidence type="ECO:0000313" key="4">
    <source>
        <dbReference type="EMBL" id="MFD1610903.1"/>
    </source>
</evidence>